<dbReference type="Proteomes" id="UP000617628">
    <property type="component" value="Unassembled WGS sequence"/>
</dbReference>
<name>A0A934RXS3_9BACT</name>
<accession>A0A934RXS3</accession>
<sequence length="54" mass="6196">MEACAGEKEHCQYRELLVLKDHQEEALHDALSDLVYIVQTFTQSEDLEDDVCLA</sequence>
<organism evidence="1 2">
    <name type="scientific">Pelagicoccus mobilis</name>
    <dbReference type="NCBI Taxonomy" id="415221"/>
    <lineage>
        <taxon>Bacteria</taxon>
        <taxon>Pseudomonadati</taxon>
        <taxon>Verrucomicrobiota</taxon>
        <taxon>Opitutia</taxon>
        <taxon>Puniceicoccales</taxon>
        <taxon>Pelagicoccaceae</taxon>
        <taxon>Pelagicoccus</taxon>
    </lineage>
</organism>
<protein>
    <submittedName>
        <fullName evidence="1">Uncharacterized protein</fullName>
    </submittedName>
</protein>
<reference evidence="1" key="1">
    <citation type="submission" date="2021-01" db="EMBL/GenBank/DDBJ databases">
        <title>Modified the classification status of verrucomicrobia.</title>
        <authorList>
            <person name="Feng X."/>
        </authorList>
    </citation>
    <scope>NUCLEOTIDE SEQUENCE</scope>
    <source>
        <strain evidence="1">KCTC 13126</strain>
    </source>
</reference>
<dbReference type="RefSeq" id="WP_200355640.1">
    <property type="nucleotide sequence ID" value="NZ_JAENIL010000018.1"/>
</dbReference>
<comment type="caution">
    <text evidence="1">The sequence shown here is derived from an EMBL/GenBank/DDBJ whole genome shotgun (WGS) entry which is preliminary data.</text>
</comment>
<dbReference type="AlphaFoldDB" id="A0A934RXS3"/>
<evidence type="ECO:0000313" key="1">
    <source>
        <dbReference type="EMBL" id="MBK1877425.1"/>
    </source>
</evidence>
<gene>
    <name evidence="1" type="ORF">JIN87_11150</name>
</gene>
<dbReference type="EMBL" id="JAENIL010000018">
    <property type="protein sequence ID" value="MBK1877425.1"/>
    <property type="molecule type" value="Genomic_DNA"/>
</dbReference>
<proteinExistence type="predicted"/>
<evidence type="ECO:0000313" key="2">
    <source>
        <dbReference type="Proteomes" id="UP000617628"/>
    </source>
</evidence>
<keyword evidence="2" id="KW-1185">Reference proteome</keyword>